<dbReference type="Proteomes" id="UP001596527">
    <property type="component" value="Unassembled WGS sequence"/>
</dbReference>
<gene>
    <name evidence="3" type="ORF">ACFQWG_06255</name>
</gene>
<name>A0ABW2SMM7_9ACTO</name>
<dbReference type="RefSeq" id="WP_291496229.1">
    <property type="nucleotide sequence ID" value="NZ_JBHTEF010000001.1"/>
</dbReference>
<dbReference type="EMBL" id="JBHTEF010000001">
    <property type="protein sequence ID" value="MFC7580798.1"/>
    <property type="molecule type" value="Genomic_DNA"/>
</dbReference>
<evidence type="ECO:0000313" key="4">
    <source>
        <dbReference type="Proteomes" id="UP001596527"/>
    </source>
</evidence>
<keyword evidence="1" id="KW-0175">Coiled coil</keyword>
<feature type="compositionally biased region" description="Low complexity" evidence="2">
    <location>
        <begin position="1"/>
        <end position="25"/>
    </location>
</feature>
<sequence length="245" mass="25981">MAEQQQDAGPDGAAAGGDQDWSGDQTVYGPSTVIAALDQMEDLISQARAVPLSATVMVNRAEFVDLIEQAREALPEDLVAADAVVADADAVLGRADSAAEVTIAEANARARATIDAAREKAEQMLAEAREQADHLAARAAEDAENTRAQARADAESALADASAQAERLVSSATITQMAEDRARQIVSEAKDREQRMRSGADEYAATSLGELSRLLSDLQRRTDAGRHAIAERNGIDQTDISIDHD</sequence>
<evidence type="ECO:0008006" key="5">
    <source>
        <dbReference type="Google" id="ProtNLM"/>
    </source>
</evidence>
<feature type="region of interest" description="Disordered" evidence="2">
    <location>
        <begin position="1"/>
        <end position="27"/>
    </location>
</feature>
<proteinExistence type="predicted"/>
<protein>
    <recommendedName>
        <fullName evidence="5">Cell division initiation protein</fullName>
    </recommendedName>
</protein>
<comment type="caution">
    <text evidence="3">The sequence shown here is derived from an EMBL/GenBank/DDBJ whole genome shotgun (WGS) entry which is preliminary data.</text>
</comment>
<organism evidence="3 4">
    <name type="scientific">Schaalia naturae</name>
    <dbReference type="NCBI Taxonomy" id="635203"/>
    <lineage>
        <taxon>Bacteria</taxon>
        <taxon>Bacillati</taxon>
        <taxon>Actinomycetota</taxon>
        <taxon>Actinomycetes</taxon>
        <taxon>Actinomycetales</taxon>
        <taxon>Actinomycetaceae</taxon>
        <taxon>Schaalia</taxon>
    </lineage>
</organism>
<evidence type="ECO:0000256" key="1">
    <source>
        <dbReference type="SAM" id="Coils"/>
    </source>
</evidence>
<accession>A0ABW2SMM7</accession>
<feature type="coiled-coil region" evidence="1">
    <location>
        <begin position="107"/>
        <end position="160"/>
    </location>
</feature>
<evidence type="ECO:0000256" key="2">
    <source>
        <dbReference type="SAM" id="MobiDB-lite"/>
    </source>
</evidence>
<evidence type="ECO:0000313" key="3">
    <source>
        <dbReference type="EMBL" id="MFC7580798.1"/>
    </source>
</evidence>
<keyword evidence="4" id="KW-1185">Reference proteome</keyword>
<reference evidence="4" key="1">
    <citation type="journal article" date="2019" name="Int. J. Syst. Evol. Microbiol.">
        <title>The Global Catalogue of Microorganisms (GCM) 10K type strain sequencing project: providing services to taxonomists for standard genome sequencing and annotation.</title>
        <authorList>
            <consortium name="The Broad Institute Genomics Platform"/>
            <consortium name="The Broad Institute Genome Sequencing Center for Infectious Disease"/>
            <person name="Wu L."/>
            <person name="Ma J."/>
        </authorList>
    </citation>
    <scope>NUCLEOTIDE SEQUENCE [LARGE SCALE GENOMIC DNA]</scope>
    <source>
        <strain evidence="4">CCUG 56698</strain>
    </source>
</reference>